<feature type="compositionally biased region" description="Low complexity" evidence="7">
    <location>
        <begin position="47"/>
        <end position="67"/>
    </location>
</feature>
<keyword evidence="3" id="KW-0809">Transit peptide</keyword>
<dbReference type="FunFam" id="3.30.420.100:FF:000009">
    <property type="entry name" value="uncharacterized protein LOC106777373 isoform X2"/>
    <property type="match status" value="1"/>
</dbReference>
<accession>A0A5J9SNX5</accession>
<dbReference type="Gene3D" id="1.25.40.10">
    <property type="entry name" value="Tetratricopeptide repeat domain"/>
    <property type="match status" value="5"/>
</dbReference>
<feature type="region of interest" description="Disordered" evidence="7">
    <location>
        <begin position="91"/>
        <end position="112"/>
    </location>
</feature>
<keyword evidence="2" id="KW-0677">Repeat</keyword>
<feature type="region of interest" description="Disordered" evidence="7">
    <location>
        <begin position="136"/>
        <end position="165"/>
    </location>
</feature>
<feature type="compositionally biased region" description="Basic and acidic residues" evidence="7">
    <location>
        <begin position="150"/>
        <end position="163"/>
    </location>
</feature>
<dbReference type="CDD" id="cd00432">
    <property type="entry name" value="Ribosomal_L18_L5e"/>
    <property type="match status" value="1"/>
</dbReference>
<dbReference type="GO" id="GO:0005840">
    <property type="term" value="C:ribosome"/>
    <property type="evidence" value="ECO:0007669"/>
    <property type="project" value="UniProtKB-KW"/>
</dbReference>
<dbReference type="Gramene" id="TVU00674">
    <property type="protein sequence ID" value="TVU00674"/>
    <property type="gene ID" value="EJB05_53882"/>
</dbReference>
<reference evidence="8 9" key="1">
    <citation type="journal article" date="2019" name="Sci. Rep.">
        <title>A high-quality genome of Eragrostis curvula grass provides insights into Poaceae evolution and supports new strategies to enhance forage quality.</title>
        <authorList>
            <person name="Carballo J."/>
            <person name="Santos B.A.C.M."/>
            <person name="Zappacosta D."/>
            <person name="Garbus I."/>
            <person name="Selva J.P."/>
            <person name="Gallo C.A."/>
            <person name="Diaz A."/>
            <person name="Albertini E."/>
            <person name="Caccamo M."/>
            <person name="Echenique V."/>
        </authorList>
    </citation>
    <scope>NUCLEOTIDE SEQUENCE [LARGE SCALE GENOMIC DNA]</scope>
    <source>
        <strain evidence="9">cv. Victoria</strain>
        <tissue evidence="8">Leaf</tissue>
    </source>
</reference>
<keyword evidence="5" id="KW-0687">Ribonucleoprotein</keyword>
<dbReference type="Pfam" id="PF01535">
    <property type="entry name" value="PPR"/>
    <property type="match status" value="1"/>
</dbReference>
<sequence length="976" mass="107613">MSLRQLLLQARQQCLLQQPQKLPGLVVLFRALSILPSHDNATAARRSPPVQVQLPQSSPCSSSDPLGSGFRIEAVDSDLWPASFGFSLEPERGKECPDGFEQRSDNELHDSDDEIDDMRHRKKLFYKMDRGSMEFEENSVPLRRRRKRDKASDKNPKECKKVEPAQSVSSNVLKLKAKRAVREDVVEVKRERVPTFNQMTDPYHLPFCLDIHVTKGSVRACFVHRVTSRVVSVAHSISKDMKFDLGSRKGKGMKACAAVGALLAKRAIEDDIHNAVYTPRKGDRIEGKIEVVLRAITENGVDVKVKLKQRKPIKSQCELYNTSAMEAQACCTLRFHSSHITIPFGGLRVHCKTGRSPLTRISAIRHRSIDIPFRIPRRHSTHQYAQPTPPPPPQRRSEEELIQPPIPMALTTLLAHIAASRFTRVEAVTGASTAAAAHRVLGLLLRTAPLPPLPNLVSLASWSRARFRAPLPLPLHALLLARLASHGGHSLLRSELHALAAARLHSPAAILRALPPSRSAPLIADMLVHAFAKASQPLVAYEAFVLAGANHPLHRPSTFSVSQLLAALVRADRVDLAEKAFRGALRRRVSPDLATFNTVISGFCKTGQLRKAGDVAKDIRAWGLAPTVVTYNTLIDGYCKNGQAGKMYHVDSLLKEMVEAGISPDVITFNVLINGYCKESNITAAMRVFEEMKQQGIAATVVTYNSLVSGLCGEGKVEEGLKLVEEMEEAGLACNVSTLNSVLNGFCKKGVMEDAEGWVDGMAGKNVKADAITYSTLVDGYRRLGKMEEAVAVKEAMAEKGISPCVRTYNCLITGFCTSGDWRSVSSLLDEMKEKGVRADVVTYTVLITQLCCKGEVQKALKLLDEMVEVGLEPQHRTYNPIIDAFCAKGGIKSAHKIRSRMEKCNKRANVVTYNILLKYFCRMGKMEEANDLLNEMLERGVIPNGVTYEIINAGMVEKGFVPDIRGYACSDTSKT</sequence>
<dbReference type="Proteomes" id="UP000324897">
    <property type="component" value="Unassembled WGS sequence"/>
</dbReference>
<dbReference type="InterPro" id="IPR002885">
    <property type="entry name" value="PPR_rpt"/>
</dbReference>
<feature type="repeat" description="PPR" evidence="6">
    <location>
        <begin position="592"/>
        <end position="626"/>
    </location>
</feature>
<dbReference type="InterPro" id="IPR011990">
    <property type="entry name" value="TPR-like_helical_dom_sf"/>
</dbReference>
<dbReference type="Pfam" id="PF13041">
    <property type="entry name" value="PPR_2"/>
    <property type="match status" value="5"/>
</dbReference>
<feature type="repeat" description="PPR" evidence="6">
    <location>
        <begin position="770"/>
        <end position="804"/>
    </location>
</feature>
<keyword evidence="4" id="KW-0689">Ribosomal protein</keyword>
<evidence type="ECO:0000256" key="1">
    <source>
        <dbReference type="ARBA" id="ARBA00007116"/>
    </source>
</evidence>
<feature type="region of interest" description="Disordered" evidence="7">
    <location>
        <begin position="41"/>
        <end position="67"/>
    </location>
</feature>
<dbReference type="SUPFAM" id="SSF53137">
    <property type="entry name" value="Translational machinery components"/>
    <property type="match status" value="1"/>
</dbReference>
<feature type="repeat" description="PPR" evidence="6">
    <location>
        <begin position="735"/>
        <end position="769"/>
    </location>
</feature>
<feature type="compositionally biased region" description="Basic and acidic residues" evidence="7">
    <location>
        <begin position="91"/>
        <end position="109"/>
    </location>
</feature>
<feature type="repeat" description="PPR" evidence="6">
    <location>
        <begin position="840"/>
        <end position="874"/>
    </location>
</feature>
<dbReference type="InterPro" id="IPR057268">
    <property type="entry name" value="Ribosomal_L18"/>
</dbReference>
<evidence type="ECO:0000256" key="2">
    <source>
        <dbReference type="ARBA" id="ARBA00022737"/>
    </source>
</evidence>
<evidence type="ECO:0000256" key="7">
    <source>
        <dbReference type="SAM" id="MobiDB-lite"/>
    </source>
</evidence>
<dbReference type="PROSITE" id="PS51375">
    <property type="entry name" value="PPR"/>
    <property type="match status" value="9"/>
</dbReference>
<feature type="repeat" description="PPR" evidence="6">
    <location>
        <begin position="910"/>
        <end position="944"/>
    </location>
</feature>
<comment type="similarity">
    <text evidence="1">Belongs to the universal ribosomal protein uL18 family.</text>
</comment>
<dbReference type="OrthoDB" id="185373at2759"/>
<evidence type="ECO:0000256" key="5">
    <source>
        <dbReference type="ARBA" id="ARBA00023274"/>
    </source>
</evidence>
<feature type="repeat" description="PPR" evidence="6">
    <location>
        <begin position="700"/>
        <end position="734"/>
    </location>
</feature>
<name>A0A5J9SNX5_9POAL</name>
<feature type="repeat" description="PPR" evidence="6">
    <location>
        <begin position="627"/>
        <end position="664"/>
    </location>
</feature>
<evidence type="ECO:0000313" key="9">
    <source>
        <dbReference type="Proteomes" id="UP000324897"/>
    </source>
</evidence>
<organism evidence="8 9">
    <name type="scientific">Eragrostis curvula</name>
    <name type="common">weeping love grass</name>
    <dbReference type="NCBI Taxonomy" id="38414"/>
    <lineage>
        <taxon>Eukaryota</taxon>
        <taxon>Viridiplantae</taxon>
        <taxon>Streptophyta</taxon>
        <taxon>Embryophyta</taxon>
        <taxon>Tracheophyta</taxon>
        <taxon>Spermatophyta</taxon>
        <taxon>Magnoliopsida</taxon>
        <taxon>Liliopsida</taxon>
        <taxon>Poales</taxon>
        <taxon>Poaceae</taxon>
        <taxon>PACMAD clade</taxon>
        <taxon>Chloridoideae</taxon>
        <taxon>Eragrostideae</taxon>
        <taxon>Eragrostidinae</taxon>
        <taxon>Eragrostis</taxon>
    </lineage>
</organism>
<evidence type="ECO:0000313" key="8">
    <source>
        <dbReference type="EMBL" id="TVU00674.1"/>
    </source>
</evidence>
<keyword evidence="9" id="KW-1185">Reference proteome</keyword>
<dbReference type="AlphaFoldDB" id="A0A5J9SNX5"/>
<dbReference type="PANTHER" id="PTHR45613:SF9">
    <property type="entry name" value="MITOCHONDRIAL GROUP I INTRON SPLICING FACTOR CCM1"/>
    <property type="match status" value="1"/>
</dbReference>
<dbReference type="Gene3D" id="3.30.420.100">
    <property type="match status" value="1"/>
</dbReference>
<proteinExistence type="inferred from homology"/>
<protein>
    <submittedName>
        <fullName evidence="8">Uncharacterized protein</fullName>
    </submittedName>
</protein>
<gene>
    <name evidence="8" type="ORF">EJB05_53882</name>
</gene>
<comment type="caution">
    <text evidence="8">The sequence shown here is derived from an EMBL/GenBank/DDBJ whole genome shotgun (WGS) entry which is preliminary data.</text>
</comment>
<dbReference type="GO" id="GO:1990904">
    <property type="term" value="C:ribonucleoprotein complex"/>
    <property type="evidence" value="ECO:0007669"/>
    <property type="project" value="UniProtKB-KW"/>
</dbReference>
<dbReference type="PANTHER" id="PTHR45613">
    <property type="entry name" value="PENTATRICOPEPTIDE REPEAT-CONTAINING PROTEIN"/>
    <property type="match status" value="1"/>
</dbReference>
<dbReference type="EMBL" id="RWGY01000558">
    <property type="protein sequence ID" value="TVU00674.1"/>
    <property type="molecule type" value="Genomic_DNA"/>
</dbReference>
<feature type="repeat" description="PPR" evidence="6">
    <location>
        <begin position="805"/>
        <end position="839"/>
    </location>
</feature>
<dbReference type="NCBIfam" id="TIGR00756">
    <property type="entry name" value="PPR"/>
    <property type="match status" value="9"/>
</dbReference>
<feature type="region of interest" description="Disordered" evidence="7">
    <location>
        <begin position="378"/>
        <end position="398"/>
    </location>
</feature>
<feature type="repeat" description="PPR" evidence="6">
    <location>
        <begin position="665"/>
        <end position="699"/>
    </location>
</feature>
<evidence type="ECO:0000256" key="4">
    <source>
        <dbReference type="ARBA" id="ARBA00022980"/>
    </source>
</evidence>
<evidence type="ECO:0000256" key="3">
    <source>
        <dbReference type="ARBA" id="ARBA00022946"/>
    </source>
</evidence>
<evidence type="ECO:0000256" key="6">
    <source>
        <dbReference type="PROSITE-ProRule" id="PRU00708"/>
    </source>
</evidence>